<accession>A0AAD9MTW3</accession>
<feature type="disulfide bond" evidence="7">
    <location>
        <begin position="127"/>
        <end position="133"/>
    </location>
</feature>
<evidence type="ECO:0000313" key="8">
    <source>
        <dbReference type="EMBL" id="KAK2143681.1"/>
    </source>
</evidence>
<dbReference type="AlphaFoldDB" id="A0AAD9MTW3"/>
<dbReference type="EMBL" id="JAODUP010000820">
    <property type="protein sequence ID" value="KAK2143681.1"/>
    <property type="molecule type" value="Genomic_DNA"/>
</dbReference>
<keyword evidence="5" id="KW-0378">Hydrolase</keyword>
<dbReference type="GO" id="GO:0003796">
    <property type="term" value="F:lysozyme activity"/>
    <property type="evidence" value="ECO:0007669"/>
    <property type="project" value="UniProtKB-EC"/>
</dbReference>
<gene>
    <name evidence="8" type="ORF">LSH36_820g00033</name>
</gene>
<keyword evidence="4" id="KW-0081">Bacteriolytic enzyme</keyword>
<keyword evidence="3" id="KW-0929">Antimicrobial</keyword>
<dbReference type="Proteomes" id="UP001208570">
    <property type="component" value="Unassembled WGS sequence"/>
</dbReference>
<evidence type="ECO:0000313" key="9">
    <source>
        <dbReference type="Proteomes" id="UP001208570"/>
    </source>
</evidence>
<dbReference type="Pfam" id="PF05497">
    <property type="entry name" value="Destabilase"/>
    <property type="match status" value="1"/>
</dbReference>
<dbReference type="GO" id="GO:0031640">
    <property type="term" value="P:killing of cells of another organism"/>
    <property type="evidence" value="ECO:0007669"/>
    <property type="project" value="UniProtKB-KW"/>
</dbReference>
<evidence type="ECO:0000256" key="6">
    <source>
        <dbReference type="ARBA" id="ARBA00023295"/>
    </source>
</evidence>
<sequence>MSESFYVPPDVREPSRFSGYQIFRNKILISTNPRNITLVRSYGECAAMCTADERGCYSVNVRQIPESEDLWKCELFWMATYSDSDLSLSIGDLYLVLDKMYYWRDWDTDVEGLSALVLCAYVAFRYCVKHMPCSQATYARYMKRFRTTCTGSDPAVCRHYAIITSTGASSCSDPPQKALDFWDDVSACCERYGGC</sequence>
<dbReference type="Gene3D" id="1.10.530.10">
    <property type="match status" value="1"/>
</dbReference>
<evidence type="ECO:0000256" key="3">
    <source>
        <dbReference type="ARBA" id="ARBA00022529"/>
    </source>
</evidence>
<dbReference type="EC" id="3.2.1.17" evidence="2"/>
<keyword evidence="6" id="KW-0326">Glycosidase</keyword>
<comment type="caution">
    <text evidence="8">The sequence shown here is derived from an EMBL/GenBank/DDBJ whole genome shotgun (WGS) entry which is preliminary data.</text>
</comment>
<evidence type="ECO:0000256" key="2">
    <source>
        <dbReference type="ARBA" id="ARBA00012732"/>
    </source>
</evidence>
<name>A0AAD9MTW3_9ANNE</name>
<keyword evidence="7" id="KW-1015">Disulfide bond</keyword>
<keyword evidence="9" id="KW-1185">Reference proteome</keyword>
<dbReference type="InterPro" id="IPR008597">
    <property type="entry name" value="Invert_lysozyme"/>
</dbReference>
<protein>
    <recommendedName>
        <fullName evidence="2">lysozyme</fullName>
        <ecNumber evidence="2">3.2.1.17</ecNumber>
    </recommendedName>
</protein>
<evidence type="ECO:0000256" key="7">
    <source>
        <dbReference type="PIRSR" id="PIRSR608597-3"/>
    </source>
</evidence>
<reference evidence="8" key="1">
    <citation type="journal article" date="2023" name="Mol. Biol. Evol.">
        <title>Third-Generation Sequencing Reveals the Adaptive Role of the Epigenome in Three Deep-Sea Polychaetes.</title>
        <authorList>
            <person name="Perez M."/>
            <person name="Aroh O."/>
            <person name="Sun Y."/>
            <person name="Lan Y."/>
            <person name="Juniper S.K."/>
            <person name="Young C.R."/>
            <person name="Angers B."/>
            <person name="Qian P.Y."/>
        </authorList>
    </citation>
    <scope>NUCLEOTIDE SEQUENCE</scope>
    <source>
        <strain evidence="8">P08H-3</strain>
    </source>
</reference>
<evidence type="ECO:0000256" key="5">
    <source>
        <dbReference type="ARBA" id="ARBA00022801"/>
    </source>
</evidence>
<evidence type="ECO:0000256" key="1">
    <source>
        <dbReference type="ARBA" id="ARBA00000632"/>
    </source>
</evidence>
<evidence type="ECO:0000256" key="4">
    <source>
        <dbReference type="ARBA" id="ARBA00022638"/>
    </source>
</evidence>
<comment type="catalytic activity">
    <reaction evidence="1">
        <text>Hydrolysis of (1-&gt;4)-beta-linkages between N-acetylmuramic acid and N-acetyl-D-glucosamine residues in a peptidoglycan and between N-acetyl-D-glucosamine residues in chitodextrins.</text>
        <dbReference type="EC" id="3.2.1.17"/>
    </reaction>
</comment>
<proteinExistence type="predicted"/>
<organism evidence="8 9">
    <name type="scientific">Paralvinella palmiformis</name>
    <dbReference type="NCBI Taxonomy" id="53620"/>
    <lineage>
        <taxon>Eukaryota</taxon>
        <taxon>Metazoa</taxon>
        <taxon>Spiralia</taxon>
        <taxon>Lophotrochozoa</taxon>
        <taxon>Annelida</taxon>
        <taxon>Polychaeta</taxon>
        <taxon>Sedentaria</taxon>
        <taxon>Canalipalpata</taxon>
        <taxon>Terebellida</taxon>
        <taxon>Terebelliformia</taxon>
        <taxon>Alvinellidae</taxon>
        <taxon>Paralvinella</taxon>
    </lineage>
</organism>
<dbReference type="GO" id="GO:0042742">
    <property type="term" value="P:defense response to bacterium"/>
    <property type="evidence" value="ECO:0007669"/>
    <property type="project" value="UniProtKB-KW"/>
</dbReference>